<proteinExistence type="predicted"/>
<dbReference type="InterPro" id="IPR032466">
    <property type="entry name" value="Metal_Hydrolase"/>
</dbReference>
<dbReference type="InterPro" id="IPR051781">
    <property type="entry name" value="Metallo-dep_Hydrolase"/>
</dbReference>
<protein>
    <submittedName>
        <fullName evidence="2">Imidazolonepropionase-like amidohydrolase</fullName>
    </submittedName>
</protein>
<sequence length="359" mass="39321">MTTVIKNGWVLDSDSGAFSKQDIFFTDELLASCDESAISKTIDATNLYITPGLIDTCSQIGLRETGVRWEGNDSYEPQQEDPTQLSVTDGIYPFDSSFKDAVASGVTTAHILSAPNSVIGAKTAIIHMNGSTVEEMLIDNEVGFSFSMGDIPKKSFMEQTKMPLTRMGIAQRIRTTLKRLKRSGELDNRKVFVRCHRADDIETAIRISKEVDVPITLVHATECGLVDKEVLTHSNNSIGGPSFQAIERLELKNLKPTLYKTLQDSGVNFGFATDHPVNSVTHLKLEASLAFREGVSSEDALLALTKNAAKLLEIDHLTGSIAPGLFADIVIWDQHPLNLTANVLHTFIKGQEVYCKGGF</sequence>
<name>A0ABV2K2Y6_SPOPS</name>
<feature type="domain" description="Amidohydrolase-related" evidence="1">
    <location>
        <begin position="248"/>
        <end position="353"/>
    </location>
</feature>
<dbReference type="Pfam" id="PF01979">
    <property type="entry name" value="Amidohydro_1"/>
    <property type="match status" value="1"/>
</dbReference>
<reference evidence="2 3" key="1">
    <citation type="submission" date="2024-06" db="EMBL/GenBank/DDBJ databases">
        <title>Sorghum-associated microbial communities from plants grown in Nebraska, USA.</title>
        <authorList>
            <person name="Schachtman D."/>
        </authorList>
    </citation>
    <scope>NUCLEOTIDE SEQUENCE [LARGE SCALE GENOMIC DNA]</scope>
    <source>
        <strain evidence="2 3">1288</strain>
    </source>
</reference>
<organism evidence="2 3">
    <name type="scientific">Sporosarcina psychrophila</name>
    <name type="common">Bacillus psychrophilus</name>
    <dbReference type="NCBI Taxonomy" id="1476"/>
    <lineage>
        <taxon>Bacteria</taxon>
        <taxon>Bacillati</taxon>
        <taxon>Bacillota</taxon>
        <taxon>Bacilli</taxon>
        <taxon>Bacillales</taxon>
        <taxon>Caryophanaceae</taxon>
        <taxon>Sporosarcina</taxon>
    </lineage>
</organism>
<comment type="caution">
    <text evidence="2">The sequence shown here is derived from an EMBL/GenBank/DDBJ whole genome shotgun (WGS) entry which is preliminary data.</text>
</comment>
<dbReference type="RefSeq" id="WP_354312055.1">
    <property type="nucleotide sequence ID" value="NZ_JBEPME010000001.1"/>
</dbReference>
<dbReference type="PANTHER" id="PTHR43135:SF3">
    <property type="entry name" value="ALPHA-D-RIBOSE 1-METHYLPHOSPHONATE 5-TRIPHOSPHATE DIPHOSPHATASE"/>
    <property type="match status" value="1"/>
</dbReference>
<dbReference type="SUPFAM" id="SSF51556">
    <property type="entry name" value="Metallo-dependent hydrolases"/>
    <property type="match status" value="1"/>
</dbReference>
<dbReference type="InterPro" id="IPR006680">
    <property type="entry name" value="Amidohydro-rel"/>
</dbReference>
<dbReference type="Proteomes" id="UP001549104">
    <property type="component" value="Unassembled WGS sequence"/>
</dbReference>
<dbReference type="SUPFAM" id="SSF51338">
    <property type="entry name" value="Composite domain of metallo-dependent hydrolases"/>
    <property type="match status" value="1"/>
</dbReference>
<evidence type="ECO:0000313" key="3">
    <source>
        <dbReference type="Proteomes" id="UP001549104"/>
    </source>
</evidence>
<keyword evidence="3" id="KW-1185">Reference proteome</keyword>
<dbReference type="EMBL" id="JBEPME010000001">
    <property type="protein sequence ID" value="MET3655455.1"/>
    <property type="molecule type" value="Genomic_DNA"/>
</dbReference>
<gene>
    <name evidence="2" type="ORF">ABIC55_000539</name>
</gene>
<accession>A0ABV2K2Y6</accession>
<dbReference type="Gene3D" id="3.20.20.140">
    <property type="entry name" value="Metal-dependent hydrolases"/>
    <property type="match status" value="2"/>
</dbReference>
<dbReference type="InterPro" id="IPR011059">
    <property type="entry name" value="Metal-dep_hydrolase_composite"/>
</dbReference>
<evidence type="ECO:0000313" key="2">
    <source>
        <dbReference type="EMBL" id="MET3655455.1"/>
    </source>
</evidence>
<dbReference type="PANTHER" id="PTHR43135">
    <property type="entry name" value="ALPHA-D-RIBOSE 1-METHYLPHOSPHONATE 5-TRIPHOSPHATE DIPHOSPHATASE"/>
    <property type="match status" value="1"/>
</dbReference>
<evidence type="ECO:0000259" key="1">
    <source>
        <dbReference type="Pfam" id="PF01979"/>
    </source>
</evidence>